<dbReference type="InterPro" id="IPR003812">
    <property type="entry name" value="Fido"/>
</dbReference>
<evidence type="ECO:0000313" key="5">
    <source>
        <dbReference type="EMBL" id="EAT11866.1"/>
    </source>
</evidence>
<evidence type="ECO:0000256" key="1">
    <source>
        <dbReference type="PIRSR" id="PIRSR640198-1"/>
    </source>
</evidence>
<dbReference type="PANTHER" id="PTHR13504">
    <property type="entry name" value="FIDO DOMAIN-CONTAINING PROTEIN DDB_G0283145"/>
    <property type="match status" value="1"/>
</dbReference>
<feature type="binding site" evidence="2">
    <location>
        <begin position="245"/>
        <end position="246"/>
    </location>
    <ligand>
        <name>ATP</name>
        <dbReference type="ChEBI" id="CHEBI:30616"/>
    </ligand>
</feature>
<dbReference type="Pfam" id="PF02661">
    <property type="entry name" value="Fic"/>
    <property type="match status" value="1"/>
</dbReference>
<dbReference type="HOGENOM" id="CLU_041789_0_0_6"/>
<evidence type="ECO:0000259" key="4">
    <source>
        <dbReference type="PROSITE" id="PS51459"/>
    </source>
</evidence>
<accession>Q1N108</accession>
<feature type="domain" description="Fido" evidence="4">
    <location>
        <begin position="110"/>
        <end position="268"/>
    </location>
</feature>
<proteinExistence type="predicted"/>
<feature type="coiled-coil region" evidence="3">
    <location>
        <begin position="18"/>
        <end position="45"/>
    </location>
</feature>
<feature type="active site" evidence="1">
    <location>
        <position position="203"/>
    </location>
</feature>
<dbReference type="PANTHER" id="PTHR13504:SF33">
    <property type="entry name" value="FIC FAMILY PROTEIN"/>
    <property type="match status" value="1"/>
</dbReference>
<keyword evidence="6" id="KW-1185">Reference proteome</keyword>
<dbReference type="Gene3D" id="1.10.10.10">
    <property type="entry name" value="Winged helix-like DNA-binding domain superfamily/Winged helix DNA-binding domain"/>
    <property type="match status" value="1"/>
</dbReference>
<dbReference type="InterPro" id="IPR025230">
    <property type="entry name" value="DUF4172"/>
</dbReference>
<dbReference type="Gene3D" id="1.10.3290.10">
    <property type="entry name" value="Fido-like domain"/>
    <property type="match status" value="1"/>
</dbReference>
<dbReference type="Pfam" id="PF13776">
    <property type="entry name" value="DUF4172"/>
    <property type="match status" value="1"/>
</dbReference>
<dbReference type="SUPFAM" id="SSF140931">
    <property type="entry name" value="Fic-like"/>
    <property type="match status" value="1"/>
</dbReference>
<dbReference type="InterPro" id="IPR036597">
    <property type="entry name" value="Fido-like_dom_sf"/>
</dbReference>
<evidence type="ECO:0000256" key="3">
    <source>
        <dbReference type="SAM" id="Coils"/>
    </source>
</evidence>
<protein>
    <submittedName>
        <fullName evidence="5">Fic family protein</fullName>
    </submittedName>
</protein>
<name>Q1N108_9GAMM</name>
<dbReference type="PROSITE" id="PS51459">
    <property type="entry name" value="FIDO"/>
    <property type="match status" value="1"/>
</dbReference>
<evidence type="ECO:0000313" key="6">
    <source>
        <dbReference type="Proteomes" id="UP000004263"/>
    </source>
</evidence>
<keyword evidence="3" id="KW-0175">Coiled coil</keyword>
<keyword evidence="2" id="KW-0067">ATP-binding</keyword>
<organism evidence="5 6">
    <name type="scientific">Bermanella marisrubri</name>
    <dbReference type="NCBI Taxonomy" id="207949"/>
    <lineage>
        <taxon>Bacteria</taxon>
        <taxon>Pseudomonadati</taxon>
        <taxon>Pseudomonadota</taxon>
        <taxon>Gammaproteobacteria</taxon>
        <taxon>Oceanospirillales</taxon>
        <taxon>Oceanospirillaceae</taxon>
        <taxon>Bermanella</taxon>
    </lineage>
</organism>
<dbReference type="AlphaFoldDB" id="Q1N108"/>
<dbReference type="InterPro" id="IPR040198">
    <property type="entry name" value="Fido_containing"/>
</dbReference>
<dbReference type="GO" id="GO:0005524">
    <property type="term" value="F:ATP binding"/>
    <property type="evidence" value="ECO:0007669"/>
    <property type="project" value="UniProtKB-KW"/>
</dbReference>
<dbReference type="InterPro" id="IPR036388">
    <property type="entry name" value="WH-like_DNA-bd_sf"/>
</dbReference>
<gene>
    <name evidence="5" type="ORF">RED65_13932</name>
</gene>
<reference evidence="5 6" key="1">
    <citation type="submission" date="2006-03" db="EMBL/GenBank/DDBJ databases">
        <authorList>
            <person name="Pinhassi J."/>
            <person name="Pedros-Alio C."/>
            <person name="Ferriera S."/>
            <person name="Johnson J."/>
            <person name="Kravitz S."/>
            <person name="Halpern A."/>
            <person name="Remington K."/>
            <person name="Beeson K."/>
            <person name="Tran B."/>
            <person name="Rogers Y.-H."/>
            <person name="Friedman R."/>
            <person name="Venter J.C."/>
        </authorList>
    </citation>
    <scope>NUCLEOTIDE SEQUENCE [LARGE SCALE GENOMIC DNA]</scope>
    <source>
        <strain evidence="5 6">RED65</strain>
    </source>
</reference>
<dbReference type="EMBL" id="AAQH01000012">
    <property type="protein sequence ID" value="EAT11866.1"/>
    <property type="molecule type" value="Genomic_DNA"/>
</dbReference>
<sequence length="365" mass="41851">MQQWIWQKAAWPHFTWSKDQVAEKLNQTEAQLQSLLSKAGALSDEDILLDTLLQNVLSSSAIEEEFLNAESVRSSLAKRLDVSANAPVSDRSEGVAQLMMDVVDNVNEELTLDRLFHWHRWLFPESVYSLAKLRVGQLRGDEPMQVVSGRLDRPVVHFEAPPKSQLVSDLSVFIKWFEESRQDNALPDLVRVALVHFWFITLHPFDDGNGRIARALTDLALGQAYPNSTRLLSLSLSILNDRKGYYEILERCQKSGLDVSEWIQWFLDSVLSSIQHSEKQIERSRFKARFWKQHVHHGLNKEQIKVLNRLLDGGEKGFEHGISASQYQKVAKVSKATATRHLSDLVRRECLQKLPRWGTKHSLSH</sequence>
<keyword evidence="2" id="KW-0547">Nucleotide-binding</keyword>
<dbReference type="STRING" id="207949.RED65_13932"/>
<dbReference type="RefSeq" id="WP_007017913.1">
    <property type="nucleotide sequence ID" value="NZ_CH724115.1"/>
</dbReference>
<dbReference type="Proteomes" id="UP000004263">
    <property type="component" value="Unassembled WGS sequence"/>
</dbReference>
<feature type="binding site" evidence="2">
    <location>
        <begin position="207"/>
        <end position="214"/>
    </location>
    <ligand>
        <name>ATP</name>
        <dbReference type="ChEBI" id="CHEBI:30616"/>
    </ligand>
</feature>
<comment type="caution">
    <text evidence="5">The sequence shown here is derived from an EMBL/GenBank/DDBJ whole genome shotgun (WGS) entry which is preliminary data.</text>
</comment>
<evidence type="ECO:0000256" key="2">
    <source>
        <dbReference type="PIRSR" id="PIRSR640198-2"/>
    </source>
</evidence>